<reference evidence="1 2" key="1">
    <citation type="journal article" date="2019" name="Nat. Ecol. Evol.">
        <title>Megaphylogeny resolves global patterns of mushroom evolution.</title>
        <authorList>
            <person name="Varga T."/>
            <person name="Krizsan K."/>
            <person name="Foldi C."/>
            <person name="Dima B."/>
            <person name="Sanchez-Garcia M."/>
            <person name="Sanchez-Ramirez S."/>
            <person name="Szollosi G.J."/>
            <person name="Szarkandi J.G."/>
            <person name="Papp V."/>
            <person name="Albert L."/>
            <person name="Andreopoulos W."/>
            <person name="Angelini C."/>
            <person name="Antonin V."/>
            <person name="Barry K.W."/>
            <person name="Bougher N.L."/>
            <person name="Buchanan P."/>
            <person name="Buyck B."/>
            <person name="Bense V."/>
            <person name="Catcheside P."/>
            <person name="Chovatia M."/>
            <person name="Cooper J."/>
            <person name="Damon W."/>
            <person name="Desjardin D."/>
            <person name="Finy P."/>
            <person name="Geml J."/>
            <person name="Haridas S."/>
            <person name="Hughes K."/>
            <person name="Justo A."/>
            <person name="Karasinski D."/>
            <person name="Kautmanova I."/>
            <person name="Kiss B."/>
            <person name="Kocsube S."/>
            <person name="Kotiranta H."/>
            <person name="LaButti K.M."/>
            <person name="Lechner B.E."/>
            <person name="Liimatainen K."/>
            <person name="Lipzen A."/>
            <person name="Lukacs Z."/>
            <person name="Mihaltcheva S."/>
            <person name="Morgado L.N."/>
            <person name="Niskanen T."/>
            <person name="Noordeloos M.E."/>
            <person name="Ohm R.A."/>
            <person name="Ortiz-Santana B."/>
            <person name="Ovrebo C."/>
            <person name="Racz N."/>
            <person name="Riley R."/>
            <person name="Savchenko A."/>
            <person name="Shiryaev A."/>
            <person name="Soop K."/>
            <person name="Spirin V."/>
            <person name="Szebenyi C."/>
            <person name="Tomsovsky M."/>
            <person name="Tulloss R.E."/>
            <person name="Uehling J."/>
            <person name="Grigoriev I.V."/>
            <person name="Vagvolgyi C."/>
            <person name="Papp T."/>
            <person name="Martin F.M."/>
            <person name="Miettinen O."/>
            <person name="Hibbett D.S."/>
            <person name="Nagy L.G."/>
        </authorList>
    </citation>
    <scope>NUCLEOTIDE SEQUENCE [LARGE SCALE GENOMIC DNA]</scope>
    <source>
        <strain evidence="1 2">NL-1719</strain>
    </source>
</reference>
<gene>
    <name evidence="1" type="ORF">BDN72DRAFT_804695</name>
</gene>
<organism evidence="1 2">
    <name type="scientific">Pluteus cervinus</name>
    <dbReference type="NCBI Taxonomy" id="181527"/>
    <lineage>
        <taxon>Eukaryota</taxon>
        <taxon>Fungi</taxon>
        <taxon>Dikarya</taxon>
        <taxon>Basidiomycota</taxon>
        <taxon>Agaricomycotina</taxon>
        <taxon>Agaricomycetes</taxon>
        <taxon>Agaricomycetidae</taxon>
        <taxon>Agaricales</taxon>
        <taxon>Pluteineae</taxon>
        <taxon>Pluteaceae</taxon>
        <taxon>Pluteus</taxon>
    </lineage>
</organism>
<keyword evidence="2" id="KW-1185">Reference proteome</keyword>
<proteinExistence type="predicted"/>
<sequence>MTPHLERLHNVRQIPRQPIRAANSQLFTATAEGDMTTTLPEAFGGTTVTIH</sequence>
<evidence type="ECO:0000313" key="1">
    <source>
        <dbReference type="EMBL" id="TFK61879.1"/>
    </source>
</evidence>
<accession>A0ACD3A975</accession>
<dbReference type="EMBL" id="ML208622">
    <property type="protein sequence ID" value="TFK61879.1"/>
    <property type="molecule type" value="Genomic_DNA"/>
</dbReference>
<name>A0ACD3A975_9AGAR</name>
<feature type="non-terminal residue" evidence="1">
    <location>
        <position position="51"/>
    </location>
</feature>
<dbReference type="Proteomes" id="UP000308600">
    <property type="component" value="Unassembled WGS sequence"/>
</dbReference>
<evidence type="ECO:0000313" key="2">
    <source>
        <dbReference type="Proteomes" id="UP000308600"/>
    </source>
</evidence>
<protein>
    <submittedName>
        <fullName evidence="1">Uncharacterized protein</fullName>
    </submittedName>
</protein>